<keyword evidence="2" id="KW-0805">Transcription regulation</keyword>
<keyword evidence="3" id="KW-0238">DNA-binding</keyword>
<dbReference type="KEGG" id="apol:K9D25_06725"/>
<keyword evidence="4" id="KW-0804">Transcription</keyword>
<evidence type="ECO:0000256" key="3">
    <source>
        <dbReference type="ARBA" id="ARBA00023125"/>
    </source>
</evidence>
<gene>
    <name evidence="7" type="ORF">K9D25_06725</name>
</gene>
<dbReference type="GO" id="GO:0032993">
    <property type="term" value="C:protein-DNA complex"/>
    <property type="evidence" value="ECO:0007669"/>
    <property type="project" value="TreeGrafter"/>
</dbReference>
<feature type="compositionally biased region" description="Basic and acidic residues" evidence="5">
    <location>
        <begin position="301"/>
        <end position="314"/>
    </location>
</feature>
<dbReference type="GO" id="GO:0003677">
    <property type="term" value="F:DNA binding"/>
    <property type="evidence" value="ECO:0007669"/>
    <property type="project" value="UniProtKB-KW"/>
</dbReference>
<sequence>MVRYTLRQIAYFRAVAEQGGIAQAARALNISQPSIAQALAKLEQMLGLTLFERHHARGLTLTLQGRSFLGHATALALAAEQVEREARALAAETTGEIRLGVFSTLAPFYAADLMRDFARQAPGVVIRQQEMALTPLAEALRSGEIDLVLTYDRGADLSDLPQLELAALQPSVVVAADHRLAGRRAVSWHELADEPYVMLDGPGSRAYFEELLAEGGIAPPIAHVSTSLEAVRSAVAAGFGFTLLVMRPPSATTYDGRRVKTLRLAGPVRPLRIVLASRYGARDGLLRRFADHAAAYFQRANGREAGYEPDDRPHPRNGRPPA</sequence>
<evidence type="ECO:0000256" key="4">
    <source>
        <dbReference type="ARBA" id="ARBA00023163"/>
    </source>
</evidence>
<dbReference type="Pfam" id="PF00126">
    <property type="entry name" value="HTH_1"/>
    <property type="match status" value="1"/>
</dbReference>
<dbReference type="InterPro" id="IPR005119">
    <property type="entry name" value="LysR_subst-bd"/>
</dbReference>
<feature type="region of interest" description="Disordered" evidence="5">
    <location>
        <begin position="301"/>
        <end position="322"/>
    </location>
</feature>
<organism evidence="7 8">
    <name type="scientific">Ancylobacter polymorphus</name>
    <dbReference type="NCBI Taxonomy" id="223390"/>
    <lineage>
        <taxon>Bacteria</taxon>
        <taxon>Pseudomonadati</taxon>
        <taxon>Pseudomonadota</taxon>
        <taxon>Alphaproteobacteria</taxon>
        <taxon>Hyphomicrobiales</taxon>
        <taxon>Xanthobacteraceae</taxon>
        <taxon>Ancylobacter</taxon>
    </lineage>
</organism>
<comment type="similarity">
    <text evidence="1">Belongs to the LysR transcriptional regulatory family.</text>
</comment>
<dbReference type="Pfam" id="PF03466">
    <property type="entry name" value="LysR_substrate"/>
    <property type="match status" value="1"/>
</dbReference>
<evidence type="ECO:0000256" key="2">
    <source>
        <dbReference type="ARBA" id="ARBA00023015"/>
    </source>
</evidence>
<evidence type="ECO:0000313" key="8">
    <source>
        <dbReference type="Proteomes" id="UP000831684"/>
    </source>
</evidence>
<dbReference type="SUPFAM" id="SSF46785">
    <property type="entry name" value="Winged helix' DNA-binding domain"/>
    <property type="match status" value="1"/>
</dbReference>
<name>A0A9E6ZVC9_9HYPH</name>
<dbReference type="InterPro" id="IPR000847">
    <property type="entry name" value="LysR_HTH_N"/>
</dbReference>
<dbReference type="Gene3D" id="3.40.190.10">
    <property type="entry name" value="Periplasmic binding protein-like II"/>
    <property type="match status" value="2"/>
</dbReference>
<proteinExistence type="inferred from homology"/>
<dbReference type="RefSeq" id="WP_244450088.1">
    <property type="nucleotide sequence ID" value="NZ_CP083239.1"/>
</dbReference>
<dbReference type="AlphaFoldDB" id="A0A9E6ZVC9"/>
<dbReference type="PRINTS" id="PR00039">
    <property type="entry name" value="HTHLYSR"/>
</dbReference>
<dbReference type="Gene3D" id="1.10.10.10">
    <property type="entry name" value="Winged helix-like DNA-binding domain superfamily/Winged helix DNA-binding domain"/>
    <property type="match status" value="1"/>
</dbReference>
<evidence type="ECO:0000313" key="7">
    <source>
        <dbReference type="EMBL" id="UOK72389.1"/>
    </source>
</evidence>
<dbReference type="InterPro" id="IPR036388">
    <property type="entry name" value="WH-like_DNA-bd_sf"/>
</dbReference>
<dbReference type="InterPro" id="IPR036390">
    <property type="entry name" value="WH_DNA-bd_sf"/>
</dbReference>
<feature type="domain" description="HTH lysR-type" evidence="6">
    <location>
        <begin position="4"/>
        <end position="62"/>
    </location>
</feature>
<evidence type="ECO:0000259" key="6">
    <source>
        <dbReference type="PROSITE" id="PS50931"/>
    </source>
</evidence>
<dbReference type="GO" id="GO:0003700">
    <property type="term" value="F:DNA-binding transcription factor activity"/>
    <property type="evidence" value="ECO:0007669"/>
    <property type="project" value="InterPro"/>
</dbReference>
<dbReference type="EMBL" id="CP083239">
    <property type="protein sequence ID" value="UOK72389.1"/>
    <property type="molecule type" value="Genomic_DNA"/>
</dbReference>
<reference evidence="7" key="1">
    <citation type="submission" date="2021-09" db="EMBL/GenBank/DDBJ databases">
        <title>Network and meta-omics reveal the key degrader and cooperation patterns in an efficient 1,4-dioxane-degrading microbial community.</title>
        <authorList>
            <person name="Dai C."/>
        </authorList>
    </citation>
    <scope>NUCLEOTIDE SEQUENCE</scope>
    <source>
        <strain evidence="7">ZM13</strain>
    </source>
</reference>
<dbReference type="PROSITE" id="PS50931">
    <property type="entry name" value="HTH_LYSR"/>
    <property type="match status" value="1"/>
</dbReference>
<dbReference type="PANTHER" id="PTHR30346">
    <property type="entry name" value="TRANSCRIPTIONAL DUAL REGULATOR HCAR-RELATED"/>
    <property type="match status" value="1"/>
</dbReference>
<accession>A0A9E6ZVC9</accession>
<evidence type="ECO:0000256" key="1">
    <source>
        <dbReference type="ARBA" id="ARBA00009437"/>
    </source>
</evidence>
<protein>
    <submittedName>
        <fullName evidence="7">LysR family transcriptional regulator</fullName>
    </submittedName>
</protein>
<evidence type="ECO:0000256" key="5">
    <source>
        <dbReference type="SAM" id="MobiDB-lite"/>
    </source>
</evidence>
<dbReference type="PANTHER" id="PTHR30346:SF0">
    <property type="entry name" value="HCA OPERON TRANSCRIPTIONAL ACTIVATOR HCAR"/>
    <property type="match status" value="1"/>
</dbReference>
<dbReference type="SUPFAM" id="SSF53850">
    <property type="entry name" value="Periplasmic binding protein-like II"/>
    <property type="match status" value="1"/>
</dbReference>
<dbReference type="Proteomes" id="UP000831684">
    <property type="component" value="Chromosome"/>
</dbReference>